<gene>
    <name evidence="1" type="ORF">SAMN05216202_5384</name>
</gene>
<evidence type="ECO:0000313" key="1">
    <source>
        <dbReference type="EMBL" id="SDV11938.1"/>
    </source>
</evidence>
<reference evidence="2" key="1">
    <citation type="submission" date="2016-10" db="EMBL/GenBank/DDBJ databases">
        <authorList>
            <person name="Varghese N."/>
            <person name="Submissions S."/>
        </authorList>
    </citation>
    <scope>NUCLEOTIDE SEQUENCE [LARGE SCALE GENOMIC DNA]</scope>
    <source>
        <strain evidence="2">LMG 2223</strain>
    </source>
</reference>
<protein>
    <submittedName>
        <fullName evidence="1">Uncharacterized protein</fullName>
    </submittedName>
</protein>
<dbReference type="AlphaFoldDB" id="A0A1H2P2M6"/>
<keyword evidence="2" id="KW-1185">Reference proteome</keyword>
<sequence>MKLSAIITLVILAGCSDENSHARGEFLSGCVHSGGTKAVCQCIFRNLEKKYSPTELQQSRWGNLIQDVIEAKNFCSKE</sequence>
<dbReference type="Proteomes" id="UP000198600">
    <property type="component" value="Chromosome I"/>
</dbReference>
<name>A0A1H2P2M6_9PSED</name>
<dbReference type="STRING" id="46679.SAMN05216202_5384"/>
<dbReference type="PROSITE" id="PS51257">
    <property type="entry name" value="PROKAR_LIPOPROTEIN"/>
    <property type="match status" value="1"/>
</dbReference>
<proteinExistence type="predicted"/>
<organism evidence="1 2">
    <name type="scientific">Pseudomonas mucidolens</name>
    <dbReference type="NCBI Taxonomy" id="46679"/>
    <lineage>
        <taxon>Bacteria</taxon>
        <taxon>Pseudomonadati</taxon>
        <taxon>Pseudomonadota</taxon>
        <taxon>Gammaproteobacteria</taxon>
        <taxon>Pseudomonadales</taxon>
        <taxon>Pseudomonadaceae</taxon>
        <taxon>Pseudomonas</taxon>
    </lineage>
</organism>
<dbReference type="EMBL" id="LT629802">
    <property type="protein sequence ID" value="SDV11938.1"/>
    <property type="molecule type" value="Genomic_DNA"/>
</dbReference>
<accession>A0A1H2P2M6</accession>
<evidence type="ECO:0000313" key="2">
    <source>
        <dbReference type="Proteomes" id="UP000198600"/>
    </source>
</evidence>